<accession>A0AAD5KAX3</accession>
<feature type="region of interest" description="Disordered" evidence="1">
    <location>
        <begin position="1"/>
        <end position="31"/>
    </location>
</feature>
<protein>
    <submittedName>
        <fullName evidence="3">Uncharacterized protein</fullName>
    </submittedName>
</protein>
<proteinExistence type="predicted"/>
<evidence type="ECO:0000256" key="2">
    <source>
        <dbReference type="SAM" id="Phobius"/>
    </source>
</evidence>
<keyword evidence="2" id="KW-1133">Transmembrane helix</keyword>
<dbReference type="AlphaFoldDB" id="A0AAD5KAX3"/>
<evidence type="ECO:0000313" key="4">
    <source>
        <dbReference type="Proteomes" id="UP001209540"/>
    </source>
</evidence>
<dbReference type="Proteomes" id="UP001209540">
    <property type="component" value="Unassembled WGS sequence"/>
</dbReference>
<feature type="transmembrane region" description="Helical" evidence="2">
    <location>
        <begin position="153"/>
        <end position="173"/>
    </location>
</feature>
<evidence type="ECO:0000256" key="1">
    <source>
        <dbReference type="SAM" id="MobiDB-lite"/>
    </source>
</evidence>
<reference evidence="3" key="2">
    <citation type="submission" date="2023-02" db="EMBL/GenBank/DDBJ databases">
        <authorList>
            <consortium name="DOE Joint Genome Institute"/>
            <person name="Mondo S.J."/>
            <person name="Chang Y."/>
            <person name="Wang Y."/>
            <person name="Ahrendt S."/>
            <person name="Andreopoulos W."/>
            <person name="Barry K."/>
            <person name="Beard J."/>
            <person name="Benny G.L."/>
            <person name="Blankenship S."/>
            <person name="Bonito G."/>
            <person name="Cuomo C."/>
            <person name="Desiro A."/>
            <person name="Gervers K.A."/>
            <person name="Hundley H."/>
            <person name="Kuo A."/>
            <person name="LaButti K."/>
            <person name="Lang B.F."/>
            <person name="Lipzen A."/>
            <person name="O'Donnell K."/>
            <person name="Pangilinan J."/>
            <person name="Reynolds N."/>
            <person name="Sandor L."/>
            <person name="Smith M.W."/>
            <person name="Tsang A."/>
            <person name="Grigoriev I.V."/>
            <person name="Stajich J.E."/>
            <person name="Spatafora J.W."/>
        </authorList>
    </citation>
    <scope>NUCLEOTIDE SEQUENCE</scope>
    <source>
        <strain evidence="3">RSA 2281</strain>
    </source>
</reference>
<comment type="caution">
    <text evidence="3">The sequence shown here is derived from an EMBL/GenBank/DDBJ whole genome shotgun (WGS) entry which is preliminary data.</text>
</comment>
<dbReference type="EMBL" id="JAIXMP010000002">
    <property type="protein sequence ID" value="KAI9276789.1"/>
    <property type="molecule type" value="Genomic_DNA"/>
</dbReference>
<sequence>MTFAEKDDDESTSHHHKKQPNSNSNLRHPLPHSKMLFSISSNNSTNSTADNQEKLSLCTDYNSHSRPYAKDPTSCTKYYKSFYPPGSGNKLDSYDMVWYQCSYDYMFDEHRGTCELRSKYSDECTIDGRGSDGTEKSSCNTLTIPLTILSSPIYYTASILGFWVSVIFSILFIS</sequence>
<organism evidence="3 4">
    <name type="scientific">Phascolomyces articulosus</name>
    <dbReference type="NCBI Taxonomy" id="60185"/>
    <lineage>
        <taxon>Eukaryota</taxon>
        <taxon>Fungi</taxon>
        <taxon>Fungi incertae sedis</taxon>
        <taxon>Mucoromycota</taxon>
        <taxon>Mucoromycotina</taxon>
        <taxon>Mucoromycetes</taxon>
        <taxon>Mucorales</taxon>
        <taxon>Lichtheimiaceae</taxon>
        <taxon>Phascolomyces</taxon>
    </lineage>
</organism>
<keyword evidence="2" id="KW-0472">Membrane</keyword>
<name>A0AAD5KAX3_9FUNG</name>
<evidence type="ECO:0000313" key="3">
    <source>
        <dbReference type="EMBL" id="KAI9276789.1"/>
    </source>
</evidence>
<keyword evidence="4" id="KW-1185">Reference proteome</keyword>
<keyword evidence="2" id="KW-0812">Transmembrane</keyword>
<reference evidence="3" key="1">
    <citation type="journal article" date="2022" name="IScience">
        <title>Evolution of zygomycete secretomes and the origins of terrestrial fungal ecologies.</title>
        <authorList>
            <person name="Chang Y."/>
            <person name="Wang Y."/>
            <person name="Mondo S."/>
            <person name="Ahrendt S."/>
            <person name="Andreopoulos W."/>
            <person name="Barry K."/>
            <person name="Beard J."/>
            <person name="Benny G.L."/>
            <person name="Blankenship S."/>
            <person name="Bonito G."/>
            <person name="Cuomo C."/>
            <person name="Desiro A."/>
            <person name="Gervers K.A."/>
            <person name="Hundley H."/>
            <person name="Kuo A."/>
            <person name="LaButti K."/>
            <person name="Lang B.F."/>
            <person name="Lipzen A."/>
            <person name="O'Donnell K."/>
            <person name="Pangilinan J."/>
            <person name="Reynolds N."/>
            <person name="Sandor L."/>
            <person name="Smith M.E."/>
            <person name="Tsang A."/>
            <person name="Grigoriev I.V."/>
            <person name="Stajich J.E."/>
            <person name="Spatafora J.W."/>
        </authorList>
    </citation>
    <scope>NUCLEOTIDE SEQUENCE</scope>
    <source>
        <strain evidence="3">RSA 2281</strain>
    </source>
</reference>
<feature type="compositionally biased region" description="Acidic residues" evidence="1">
    <location>
        <begin position="1"/>
        <end position="10"/>
    </location>
</feature>
<gene>
    <name evidence="3" type="ORF">BDA99DRAFT_531886</name>
</gene>